<keyword evidence="9 11" id="KW-0238">DNA-binding</keyword>
<evidence type="ECO:0000259" key="13">
    <source>
        <dbReference type="Pfam" id="PF00136"/>
    </source>
</evidence>
<evidence type="ECO:0000256" key="3">
    <source>
        <dbReference type="ARBA" id="ARBA00022562"/>
    </source>
</evidence>
<keyword evidence="3" id="KW-1048">Host nucleus</keyword>
<comment type="subcellular location">
    <subcellularLocation>
        <location evidence="1">Host nucleus</location>
    </subcellularLocation>
</comment>
<dbReference type="SUPFAM" id="SSF53098">
    <property type="entry name" value="Ribonuclease H-like"/>
    <property type="match status" value="1"/>
</dbReference>
<keyword evidence="4 11" id="KW-0808">Transferase</keyword>
<dbReference type="GO" id="GO:0006261">
    <property type="term" value="P:DNA-templated DNA replication"/>
    <property type="evidence" value="ECO:0007669"/>
    <property type="project" value="TreeGrafter"/>
</dbReference>
<evidence type="ECO:0000256" key="9">
    <source>
        <dbReference type="ARBA" id="ARBA00023125"/>
    </source>
</evidence>
<dbReference type="GO" id="GO:0000166">
    <property type="term" value="F:nucleotide binding"/>
    <property type="evidence" value="ECO:0007669"/>
    <property type="project" value="InterPro"/>
</dbReference>
<dbReference type="Gene3D" id="3.30.420.10">
    <property type="entry name" value="Ribonuclease H-like superfamily/Ribonuclease H"/>
    <property type="match status" value="1"/>
</dbReference>
<dbReference type="Gene3D" id="3.30.342.10">
    <property type="entry name" value="DNA Polymerase, chain B, domain 1"/>
    <property type="match status" value="1"/>
</dbReference>
<dbReference type="InterPro" id="IPR006134">
    <property type="entry name" value="DNA-dir_DNA_pol_B_multi_dom"/>
</dbReference>
<dbReference type="InterPro" id="IPR012337">
    <property type="entry name" value="RNaseH-like_sf"/>
</dbReference>
<sequence>MESDTFFNPYLRREPRREWKRNDVNKNFLQIVPRGVLYDGAAGLIRHQCELEPRMFFEEREYLLDRDMMWPGITMDKDVIVSSEIIFHTYDQIVSLVFADSGEQVPPRWRHHVVPAANVIRMFGATECGTPICVNVFGQKAYFYCETDGIENLCDVVHDMAERVPEPRTPFTVSISPAHKTSMYGYGIGCVKNLYRISFNNWSMCRKIGRFMMEYGRKVYEIGVDPLTRFLIDKKIPSFGWCRVKRYCRRVTGKSSTACIEIDCETSDLVAINEETSWPAYRCMSFDIECMSETGSFPASDNVGDIVIQISCICYNVTDKQTKWKVPEKHLFTIGPCSDIEGVRIYTFPSEYEMLLGFFIFVFIYSPEFITGYNINGFDIQYLLGRMEKLYKIDVGQFTKLRKGGRFFAYTPEKVKGTFGVTGTVKVFCTGMIVLDMYPVCTVKATAPNYKLDTMSELYLGKKKEDLSYKEIPKQFIAGDDGRARVGKYCVQDAALVKDLFNIIAFHYEAAAIARLARIPMRKVIFDGQQIRVYTCLLEECSARGMILPNIPYTNGKESSEEESVEEDTGTSSSNVGYQGATVLDPECGFHHVPVMVFDFASLYPSIIMSNNLCYSTLLVDGSPHVSDEDVLDVVLADGQRHRFVKEHIQGSLLAELLVKWLSQRKLVKEAMKTCNDETQRMFMDKQQLALKVTCNAVYGFTGVAAGMLPCFPIASSITKIGREMLLSTAKYIEENCNNREFLERVIGIESEAIDSETLRVKIIYGDTDSVFSAFYGIDREALLQRAGNIAANITDALFKEPVRLEFEKMFTSLMMICKKRYIGKIYGTEKLYLKGVDLVRRTACSFVKTVVKDILNMVFNDERVSGGAMKLSAMSFEDLKKEGIPEEFGPVINRLCSARDALYTDSVPVTELILSSVLSQHVSEYKQKNLPHLAVMRRLAARHEELPSVGDRVEYVLTAPDGCKKNVPNYEIAEDPKYVSEANLTINAGKYFEQVIKAVTNTLLPIFPKDMPKREKFFTQVMPMRIYMPDVFLKMCSTQQL</sequence>
<dbReference type="GO" id="GO:0003677">
    <property type="term" value="F:DNA binding"/>
    <property type="evidence" value="ECO:0007669"/>
    <property type="project" value="UniProtKB-KW"/>
</dbReference>
<dbReference type="PANTHER" id="PTHR10322">
    <property type="entry name" value="DNA POLYMERASE CATALYTIC SUBUNIT"/>
    <property type="match status" value="1"/>
</dbReference>
<keyword evidence="6 11" id="KW-0235">DNA replication</keyword>
<dbReference type="EMBL" id="OP429121">
    <property type="protein sequence ID" value="WEG68786.1"/>
    <property type="molecule type" value="Genomic_DNA"/>
</dbReference>
<evidence type="ECO:0000256" key="4">
    <source>
        <dbReference type="ARBA" id="ARBA00022679"/>
    </source>
</evidence>
<evidence type="ECO:0000256" key="12">
    <source>
        <dbReference type="SAM" id="MobiDB-lite"/>
    </source>
</evidence>
<reference evidence="15" key="1">
    <citation type="submission" date="2022-09" db="EMBL/GenBank/DDBJ databases">
        <authorList>
            <person name="Vucak M."/>
            <person name="Davison A.J."/>
        </authorList>
    </citation>
    <scope>NUCLEOTIDE SEQUENCE</scope>
    <source>
        <strain evidence="15">Mnat29</strain>
    </source>
</reference>
<dbReference type="InterPro" id="IPR017964">
    <property type="entry name" value="DNA-dir_DNA_pol_B_CS"/>
</dbReference>
<dbReference type="SMART" id="SM00486">
    <property type="entry name" value="POLBc"/>
    <property type="match status" value="1"/>
</dbReference>
<dbReference type="Gene3D" id="3.90.1600.10">
    <property type="entry name" value="Palm domain of DNA polymerase"/>
    <property type="match status" value="1"/>
</dbReference>
<dbReference type="InterPro" id="IPR043502">
    <property type="entry name" value="DNA/RNA_pol_sf"/>
</dbReference>
<feature type="region of interest" description="Disordered" evidence="12">
    <location>
        <begin position="553"/>
        <end position="576"/>
    </location>
</feature>
<dbReference type="InterPro" id="IPR042087">
    <property type="entry name" value="DNA_pol_B_thumb"/>
</dbReference>
<dbReference type="InterPro" id="IPR006133">
    <property type="entry name" value="DNA-dir_DNA_pol_B_exonuc"/>
</dbReference>
<keyword evidence="8" id="KW-1194">Viral DNA replication</keyword>
<evidence type="ECO:0000256" key="5">
    <source>
        <dbReference type="ARBA" id="ARBA00022695"/>
    </source>
</evidence>
<evidence type="ECO:0000256" key="7">
    <source>
        <dbReference type="ARBA" id="ARBA00022932"/>
    </source>
</evidence>
<feature type="domain" description="DNA-directed DNA polymerase family B multifunctional" evidence="13">
    <location>
        <begin position="519"/>
        <end position="1006"/>
    </location>
</feature>
<evidence type="ECO:0000256" key="1">
    <source>
        <dbReference type="ARBA" id="ARBA00004147"/>
    </source>
</evidence>
<dbReference type="PROSITE" id="PS00116">
    <property type="entry name" value="DNA_POLYMERASE_B"/>
    <property type="match status" value="1"/>
</dbReference>
<dbReference type="InterPro" id="IPR006172">
    <property type="entry name" value="DNA-dir_DNA_pol_B"/>
</dbReference>
<name>A0A9Y1IKQ8_9BETA</name>
<proteinExistence type="inferred from homology"/>
<protein>
    <recommendedName>
        <fullName evidence="11">DNA polymerase</fullName>
        <ecNumber evidence="11">2.7.7.7</ecNumber>
    </recommendedName>
</protein>
<comment type="catalytic activity">
    <reaction evidence="10 11">
        <text>DNA(n) + a 2'-deoxyribonucleoside 5'-triphosphate = DNA(n+1) + diphosphate</text>
        <dbReference type="Rhea" id="RHEA:22508"/>
        <dbReference type="Rhea" id="RHEA-COMP:17339"/>
        <dbReference type="Rhea" id="RHEA-COMP:17340"/>
        <dbReference type="ChEBI" id="CHEBI:33019"/>
        <dbReference type="ChEBI" id="CHEBI:61560"/>
        <dbReference type="ChEBI" id="CHEBI:173112"/>
        <dbReference type="EC" id="2.7.7.7"/>
    </reaction>
</comment>
<organism evidence="15">
    <name type="scientific">Mastomys natalensis cytomegalovirus 1</name>
    <dbReference type="NCBI Taxonomy" id="2973541"/>
    <lineage>
        <taxon>Viruses</taxon>
        <taxon>Duplodnaviria</taxon>
        <taxon>Heunggongvirae</taxon>
        <taxon>Peploviricota</taxon>
        <taxon>Herviviricetes</taxon>
        <taxon>Herpesvirales</taxon>
        <taxon>Orthoherpesviridae</taxon>
        <taxon>Betaherpesvirinae</taxon>
        <taxon>Muromegalovirus</taxon>
    </lineage>
</organism>
<evidence type="ECO:0000256" key="6">
    <source>
        <dbReference type="ARBA" id="ARBA00022705"/>
    </source>
</evidence>
<dbReference type="Pfam" id="PF03104">
    <property type="entry name" value="DNA_pol_B_exo1"/>
    <property type="match status" value="1"/>
</dbReference>
<accession>A0A9Y1IKQ8</accession>
<dbReference type="InterPro" id="IPR023211">
    <property type="entry name" value="DNA_pol_palm_dom_sf"/>
</dbReference>
<evidence type="ECO:0000256" key="10">
    <source>
        <dbReference type="ARBA" id="ARBA00049244"/>
    </source>
</evidence>
<dbReference type="EC" id="2.7.7.7" evidence="11"/>
<dbReference type="Gene3D" id="1.10.287.690">
    <property type="entry name" value="Helix hairpin bin"/>
    <property type="match status" value="1"/>
</dbReference>
<dbReference type="InterPro" id="IPR036397">
    <property type="entry name" value="RNaseH_sf"/>
</dbReference>
<evidence type="ECO:0000256" key="11">
    <source>
        <dbReference type="RuleBase" id="RU000442"/>
    </source>
</evidence>
<evidence type="ECO:0000259" key="14">
    <source>
        <dbReference type="Pfam" id="PF03104"/>
    </source>
</evidence>
<keyword evidence="5 11" id="KW-0548">Nucleotidyltransferase</keyword>
<reference evidence="15" key="2">
    <citation type="submission" date="2023-06" db="EMBL/GenBank/DDBJ databases">
        <title>Isolation and genome sequencing of cytomegaloviruses from Natal multimammate mice (Mastomys natalensis).</title>
        <authorList>
            <person name="Jarvis M.A."/>
            <person name="Davison A.J."/>
        </authorList>
    </citation>
    <scope>NUCLEOTIDE SEQUENCE</scope>
    <source>
        <strain evidence="15">Mnat29</strain>
    </source>
</reference>
<evidence type="ECO:0000256" key="8">
    <source>
        <dbReference type="ARBA" id="ARBA00023109"/>
    </source>
</evidence>
<dbReference type="Gene3D" id="1.10.132.60">
    <property type="entry name" value="DNA polymerase family B, C-terminal domain"/>
    <property type="match status" value="1"/>
</dbReference>
<dbReference type="GO" id="GO:0042025">
    <property type="term" value="C:host cell nucleus"/>
    <property type="evidence" value="ECO:0007669"/>
    <property type="project" value="UniProtKB-SubCell"/>
</dbReference>
<dbReference type="PRINTS" id="PR00106">
    <property type="entry name" value="DNAPOLB"/>
</dbReference>
<feature type="domain" description="DNA-directed DNA polymerase family B exonuclease" evidence="14">
    <location>
        <begin position="218"/>
        <end position="455"/>
    </location>
</feature>
<feature type="compositionally biased region" description="Acidic residues" evidence="12">
    <location>
        <begin position="560"/>
        <end position="569"/>
    </location>
</feature>
<dbReference type="GO" id="GO:0003887">
    <property type="term" value="F:DNA-directed DNA polymerase activity"/>
    <property type="evidence" value="ECO:0007669"/>
    <property type="project" value="UniProtKB-KW"/>
</dbReference>
<evidence type="ECO:0000313" key="15">
    <source>
        <dbReference type="EMBL" id="WEG68786.1"/>
    </source>
</evidence>
<keyword evidence="7 11" id="KW-0239">DNA-directed DNA polymerase</keyword>
<evidence type="ECO:0000256" key="2">
    <source>
        <dbReference type="ARBA" id="ARBA00005755"/>
    </source>
</evidence>
<comment type="similarity">
    <text evidence="2 11">Belongs to the DNA polymerase type-B family.</text>
</comment>
<dbReference type="SUPFAM" id="SSF56672">
    <property type="entry name" value="DNA/RNA polymerases"/>
    <property type="match status" value="1"/>
</dbReference>
<dbReference type="InterPro" id="IPR050240">
    <property type="entry name" value="DNA_pol_type-B"/>
</dbReference>
<gene>
    <name evidence="15" type="primary">M54</name>
</gene>
<dbReference type="Pfam" id="PF00136">
    <property type="entry name" value="DNA_pol_B"/>
    <property type="match status" value="1"/>
</dbReference>
<dbReference type="GO" id="GO:0039693">
    <property type="term" value="P:viral DNA genome replication"/>
    <property type="evidence" value="ECO:0007669"/>
    <property type="project" value="UniProtKB-KW"/>
</dbReference>
<dbReference type="PANTHER" id="PTHR10322:SF23">
    <property type="entry name" value="DNA POLYMERASE DELTA CATALYTIC SUBUNIT"/>
    <property type="match status" value="1"/>
</dbReference>